<proteinExistence type="predicted"/>
<dbReference type="Proteomes" id="UP001241377">
    <property type="component" value="Unassembled WGS sequence"/>
</dbReference>
<keyword evidence="2" id="KW-1185">Reference proteome</keyword>
<sequence length="494" mass="55786">MYRGFLELLFDSVLVWAITKSHIGVNKDGKGQGWMPWAVFGLVMGHLTINHIYRAFANIPLSTIEITGSQMVLAMKLITFAWNVEDGRHTHEATGMFTFRATGSLWCMNAIILIQYPWGYLSFFYPSIMAGPASDFATYDALVKDTLFTFPPPSNASSALTGSRSQKAVKKSRKPRSPALRKTVAYQKLAVGLMFLGIYALYGGKAGHDRILDGKWWFSHSKLWRFGFIQLASFIARTKYYAVWTVAEASFSPSSRLGFNGYDTKTGKTLWNRVANVVIWDIETAQSFKVLFDSWNCRANVRFTTGFCTFNYAYHGVCDFTGLAQGYHLQTGYSPRKETWLPKHTYHLLDFGLLADGIIDFGMLKHGVAPGYYLAFITAGFCTSLGRPFRHLIRPFFLPTPPQKSSALKTFYDLMGWFVTQSTLNYLVLPFFLLDLKSAITGWHHMGWYGHIMIFGAYIALKLGGRAWLISLNKMAGRVPPKKTIPAEAKKQEF</sequence>
<accession>A0ACC2WB30</accession>
<name>A0ACC2WB30_9TREE</name>
<evidence type="ECO:0000313" key="1">
    <source>
        <dbReference type="EMBL" id="KAJ9108267.1"/>
    </source>
</evidence>
<dbReference type="EMBL" id="JASBWR010000021">
    <property type="protein sequence ID" value="KAJ9108267.1"/>
    <property type="molecule type" value="Genomic_DNA"/>
</dbReference>
<gene>
    <name evidence="1" type="ORF">QFC19_002515</name>
</gene>
<protein>
    <submittedName>
        <fullName evidence="1">Uncharacterized protein</fullName>
    </submittedName>
</protein>
<organism evidence="1 2">
    <name type="scientific">Naganishia cerealis</name>
    <dbReference type="NCBI Taxonomy" id="610337"/>
    <lineage>
        <taxon>Eukaryota</taxon>
        <taxon>Fungi</taxon>
        <taxon>Dikarya</taxon>
        <taxon>Basidiomycota</taxon>
        <taxon>Agaricomycotina</taxon>
        <taxon>Tremellomycetes</taxon>
        <taxon>Filobasidiales</taxon>
        <taxon>Filobasidiaceae</taxon>
        <taxon>Naganishia</taxon>
    </lineage>
</organism>
<comment type="caution">
    <text evidence="1">The sequence shown here is derived from an EMBL/GenBank/DDBJ whole genome shotgun (WGS) entry which is preliminary data.</text>
</comment>
<evidence type="ECO:0000313" key="2">
    <source>
        <dbReference type="Proteomes" id="UP001241377"/>
    </source>
</evidence>
<reference evidence="1" key="1">
    <citation type="submission" date="2023-04" db="EMBL/GenBank/DDBJ databases">
        <title>Draft Genome sequencing of Naganishia species isolated from polar environments using Oxford Nanopore Technology.</title>
        <authorList>
            <person name="Leo P."/>
            <person name="Venkateswaran K."/>
        </authorList>
    </citation>
    <scope>NUCLEOTIDE SEQUENCE</scope>
    <source>
        <strain evidence="1">MNA-CCFEE 5261</strain>
    </source>
</reference>